<protein>
    <submittedName>
        <fullName evidence="1">Uncharacterized protein</fullName>
    </submittedName>
</protein>
<keyword evidence="2" id="KW-1185">Reference proteome</keyword>
<evidence type="ECO:0000313" key="1">
    <source>
        <dbReference type="EMBL" id="MCC9644408.1"/>
    </source>
</evidence>
<gene>
    <name evidence="1" type="ORF">LOC71_19215</name>
</gene>
<proteinExistence type="predicted"/>
<dbReference type="EMBL" id="JAJKFW010000052">
    <property type="protein sequence ID" value="MCC9644408.1"/>
    <property type="molecule type" value="Genomic_DNA"/>
</dbReference>
<reference evidence="1" key="1">
    <citation type="submission" date="2021-11" db="EMBL/GenBank/DDBJ databases">
        <title>Genome sequence.</title>
        <authorList>
            <person name="Sun Q."/>
        </authorList>
    </citation>
    <scope>NUCLEOTIDE SEQUENCE</scope>
    <source>
        <strain evidence="1">JC740</strain>
    </source>
</reference>
<comment type="caution">
    <text evidence="1">The sequence shown here is derived from an EMBL/GenBank/DDBJ whole genome shotgun (WGS) entry which is preliminary data.</text>
</comment>
<sequence>MCFSSREGNDLMVAQFHLLPPDTMRHPSKIAYQCCCAISRDAPLVDRLWQCQRLFDQLQPENTPADLIPLVSRYQSRLRRYCELTVPEREALAKDILISFWGEICGGDPLKG</sequence>
<accession>A0ABS8NLF6</accession>
<evidence type="ECO:0000313" key="2">
    <source>
        <dbReference type="Proteomes" id="UP001430306"/>
    </source>
</evidence>
<dbReference type="Proteomes" id="UP001430306">
    <property type="component" value="Unassembled WGS sequence"/>
</dbReference>
<organism evidence="1 2">
    <name type="scientific">Rhodopirellula halodulae</name>
    <dbReference type="NCBI Taxonomy" id="2894198"/>
    <lineage>
        <taxon>Bacteria</taxon>
        <taxon>Pseudomonadati</taxon>
        <taxon>Planctomycetota</taxon>
        <taxon>Planctomycetia</taxon>
        <taxon>Pirellulales</taxon>
        <taxon>Pirellulaceae</taxon>
        <taxon>Rhodopirellula</taxon>
    </lineage>
</organism>
<name>A0ABS8NLF6_9BACT</name>